<evidence type="ECO:0000313" key="3">
    <source>
        <dbReference type="Proteomes" id="UP001596501"/>
    </source>
</evidence>
<dbReference type="EMBL" id="JBHTCA010000005">
    <property type="protein sequence ID" value="MFC7408991.1"/>
    <property type="molecule type" value="Genomic_DNA"/>
</dbReference>
<protein>
    <submittedName>
        <fullName evidence="2">Transglutaminase family protein</fullName>
    </submittedName>
</protein>
<dbReference type="Pfam" id="PF01841">
    <property type="entry name" value="Transglut_core"/>
    <property type="match status" value="1"/>
</dbReference>
<evidence type="ECO:0000259" key="1">
    <source>
        <dbReference type="SMART" id="SM00460"/>
    </source>
</evidence>
<dbReference type="InterPro" id="IPR002931">
    <property type="entry name" value="Transglutaminase-like"/>
</dbReference>
<dbReference type="SUPFAM" id="SSF54001">
    <property type="entry name" value="Cysteine proteinases"/>
    <property type="match status" value="1"/>
</dbReference>
<accession>A0ABW2QIV3</accession>
<name>A0ABW2QIV3_9BURK</name>
<dbReference type="PANTHER" id="PTHR33490">
    <property type="entry name" value="BLR5614 PROTEIN-RELATED"/>
    <property type="match status" value="1"/>
</dbReference>
<gene>
    <name evidence="2" type="ORF">ACFQPB_08975</name>
</gene>
<dbReference type="RefSeq" id="WP_382222066.1">
    <property type="nucleotide sequence ID" value="NZ_JBHTCA010000005.1"/>
</dbReference>
<dbReference type="Proteomes" id="UP001596501">
    <property type="component" value="Unassembled WGS sequence"/>
</dbReference>
<keyword evidence="3" id="KW-1185">Reference proteome</keyword>
<organism evidence="2 3">
    <name type="scientific">Hydrogenophaga atypica</name>
    <dbReference type="NCBI Taxonomy" id="249409"/>
    <lineage>
        <taxon>Bacteria</taxon>
        <taxon>Pseudomonadati</taxon>
        <taxon>Pseudomonadota</taxon>
        <taxon>Betaproteobacteria</taxon>
        <taxon>Burkholderiales</taxon>
        <taxon>Comamonadaceae</taxon>
        <taxon>Hydrogenophaga</taxon>
    </lineage>
</organism>
<sequence length="225" mass="25407">MTTPATPASLAATPLIDSDHPGVIAFAQQHAQGADERERAVALYLAVRDGFRYDPYRIDLAPEHMRASSVLDKGYGWCVPKAALLAAACRAAGIPARVGYADVRNHMSTERMRQTMDTDMFIWHGYTDIWLDGQWVKATPAFNIELCERFGLLPLDFDGRHDSIYHPFDKAGNRHMEYVNQRGAFDDMPLAQIVADFQVVYPTMMREQALMHAASFQQDVERETR</sequence>
<dbReference type="PANTHER" id="PTHR33490:SF3">
    <property type="entry name" value="CONSERVED INTEGRAL MEMBRANE PROTEIN"/>
    <property type="match status" value="1"/>
</dbReference>
<reference evidence="3" key="1">
    <citation type="journal article" date="2019" name="Int. J. Syst. Evol. Microbiol.">
        <title>The Global Catalogue of Microorganisms (GCM) 10K type strain sequencing project: providing services to taxonomists for standard genome sequencing and annotation.</title>
        <authorList>
            <consortium name="The Broad Institute Genomics Platform"/>
            <consortium name="The Broad Institute Genome Sequencing Center for Infectious Disease"/>
            <person name="Wu L."/>
            <person name="Ma J."/>
        </authorList>
    </citation>
    <scope>NUCLEOTIDE SEQUENCE [LARGE SCALE GENOMIC DNA]</scope>
    <source>
        <strain evidence="3">CGMCC 1.12371</strain>
    </source>
</reference>
<comment type="caution">
    <text evidence="2">The sequence shown here is derived from an EMBL/GenBank/DDBJ whole genome shotgun (WGS) entry which is preliminary data.</text>
</comment>
<feature type="domain" description="Transglutaminase-like" evidence="1">
    <location>
        <begin position="70"/>
        <end position="142"/>
    </location>
</feature>
<dbReference type="SMART" id="SM00460">
    <property type="entry name" value="TGc"/>
    <property type="match status" value="1"/>
</dbReference>
<proteinExistence type="predicted"/>
<dbReference type="InterPro" id="IPR038765">
    <property type="entry name" value="Papain-like_cys_pep_sf"/>
</dbReference>
<dbReference type="Gene3D" id="3.10.620.30">
    <property type="match status" value="1"/>
</dbReference>
<evidence type="ECO:0000313" key="2">
    <source>
        <dbReference type="EMBL" id="MFC7408991.1"/>
    </source>
</evidence>